<evidence type="ECO:0000313" key="3">
    <source>
        <dbReference type="EMBL" id="CEK72464.1"/>
    </source>
</evidence>
<dbReference type="EMBL" id="HACG01025599">
    <property type="protein sequence ID" value="CEK72464.1"/>
    <property type="molecule type" value="Transcribed_RNA"/>
</dbReference>
<dbReference type="EMBL" id="HACG01025600">
    <property type="protein sequence ID" value="CEK72465.1"/>
    <property type="molecule type" value="Transcribed_RNA"/>
</dbReference>
<evidence type="ECO:0000313" key="2">
    <source>
        <dbReference type="EMBL" id="CEK72463.1"/>
    </source>
</evidence>
<reference evidence="2" key="1">
    <citation type="submission" date="2014-12" db="EMBL/GenBank/DDBJ databases">
        <title>Insight into the proteome of Arion vulgaris.</title>
        <authorList>
            <person name="Aradska J."/>
            <person name="Bulat T."/>
            <person name="Smidak R."/>
            <person name="Sarate P."/>
            <person name="Gangsoo J."/>
            <person name="Sialana F."/>
            <person name="Bilban M."/>
            <person name="Lubec G."/>
        </authorList>
    </citation>
    <scope>NUCLEOTIDE SEQUENCE</scope>
    <source>
        <tissue evidence="2">Skin</tissue>
    </source>
</reference>
<accession>A0A0B6ZV85</accession>
<evidence type="ECO:0000313" key="4">
    <source>
        <dbReference type="EMBL" id="CEK72465.1"/>
    </source>
</evidence>
<gene>
    <name evidence="2" type="primary">ORF82514</name>
    <name evidence="1" type="synonym">ORF82513</name>
    <name evidence="3" type="synonym">ORF82515</name>
    <name evidence="4" type="synonym">ORF82516</name>
</gene>
<evidence type="ECO:0000313" key="1">
    <source>
        <dbReference type="EMBL" id="CEK72462.1"/>
    </source>
</evidence>
<organism evidence="2">
    <name type="scientific">Arion vulgaris</name>
    <dbReference type="NCBI Taxonomy" id="1028688"/>
    <lineage>
        <taxon>Eukaryota</taxon>
        <taxon>Metazoa</taxon>
        <taxon>Spiralia</taxon>
        <taxon>Lophotrochozoa</taxon>
        <taxon>Mollusca</taxon>
        <taxon>Gastropoda</taxon>
        <taxon>Heterobranchia</taxon>
        <taxon>Euthyneura</taxon>
        <taxon>Panpulmonata</taxon>
        <taxon>Eupulmonata</taxon>
        <taxon>Stylommatophora</taxon>
        <taxon>Helicina</taxon>
        <taxon>Arionoidea</taxon>
        <taxon>Arionidae</taxon>
        <taxon>Arion</taxon>
    </lineage>
</organism>
<dbReference type="EMBL" id="HACG01025598">
    <property type="protein sequence ID" value="CEK72463.1"/>
    <property type="molecule type" value="Transcribed_RNA"/>
</dbReference>
<proteinExistence type="predicted"/>
<dbReference type="AlphaFoldDB" id="A0A0B6ZV85"/>
<dbReference type="EMBL" id="HACG01025597">
    <property type="protein sequence ID" value="CEK72462.1"/>
    <property type="molecule type" value="Transcribed_RNA"/>
</dbReference>
<name>A0A0B6ZV85_9EUPU</name>
<sequence length="64" mass="7595">MWTASHFCKLVTAQAERAPNIVFEYTNYMHSCELLTLPTSPSTIKTNQKLYIPREHFYSKWKKN</sequence>
<protein>
    <submittedName>
        <fullName evidence="2">Uncharacterized protein</fullName>
    </submittedName>
</protein>